<organism evidence="2 3">
    <name type="scientific">Sulfuriferula plumbiphila</name>
    <dbReference type="NCBI Taxonomy" id="171865"/>
    <lineage>
        <taxon>Bacteria</taxon>
        <taxon>Pseudomonadati</taxon>
        <taxon>Pseudomonadota</taxon>
        <taxon>Betaproteobacteria</taxon>
        <taxon>Nitrosomonadales</taxon>
        <taxon>Sulfuricellaceae</taxon>
        <taxon>Sulfuriferula</taxon>
    </lineage>
</organism>
<dbReference type="CDD" id="cd00761">
    <property type="entry name" value="Glyco_tranf_GTA_type"/>
    <property type="match status" value="1"/>
</dbReference>
<feature type="domain" description="Glycosyltransferase 2-like" evidence="1">
    <location>
        <begin position="7"/>
        <end position="114"/>
    </location>
</feature>
<protein>
    <recommendedName>
        <fullName evidence="1">Glycosyltransferase 2-like domain-containing protein</fullName>
    </recommendedName>
</protein>
<name>A0A512L736_9PROT</name>
<sequence>MSARIAIVMPCYNCAAHLSASIGSVRAQTYPDWELIVVDDGSTDTSAAQVAAINDPRIRLIRQANAGVSAARNRALNETSSTFVAFLDADDTWTPTFLEKMLSALEAYPAAVLAYCGWQNIGLPGGRGAPFVPPDYETPLKLEKLLGGCRWPIHATLTRRAAIAAAGGFNPRYSHAEDFALWLQIASVAPIIQVADVLAFYHFHGAAQASANRARAALQLWQAQRDYIARHPHVVQQLGRPALARLTHGTLLERGYVSYWARDLATARSLFRRVMRHGYGGLRDWKYMLPALLPLRWQQALLRLTDHHQKKIPLSHKD</sequence>
<dbReference type="Gene3D" id="3.90.550.10">
    <property type="entry name" value="Spore Coat Polysaccharide Biosynthesis Protein SpsA, Chain A"/>
    <property type="match status" value="1"/>
</dbReference>
<dbReference type="EMBL" id="BKAD01000012">
    <property type="protein sequence ID" value="GEP30295.1"/>
    <property type="molecule type" value="Genomic_DNA"/>
</dbReference>
<dbReference type="OrthoDB" id="9802649at2"/>
<dbReference type="SUPFAM" id="SSF53448">
    <property type="entry name" value="Nucleotide-diphospho-sugar transferases"/>
    <property type="match status" value="1"/>
</dbReference>
<dbReference type="InterPro" id="IPR029044">
    <property type="entry name" value="Nucleotide-diphossugar_trans"/>
</dbReference>
<proteinExistence type="predicted"/>
<evidence type="ECO:0000259" key="1">
    <source>
        <dbReference type="Pfam" id="PF00535"/>
    </source>
</evidence>
<dbReference type="Proteomes" id="UP000321337">
    <property type="component" value="Unassembled WGS sequence"/>
</dbReference>
<dbReference type="InterPro" id="IPR001173">
    <property type="entry name" value="Glyco_trans_2-like"/>
</dbReference>
<gene>
    <name evidence="2" type="ORF">TPL01_14330</name>
</gene>
<dbReference type="InterPro" id="IPR050834">
    <property type="entry name" value="Glycosyltransf_2"/>
</dbReference>
<dbReference type="PANTHER" id="PTHR43685">
    <property type="entry name" value="GLYCOSYLTRANSFERASE"/>
    <property type="match status" value="1"/>
</dbReference>
<dbReference type="RefSeq" id="WP_147072220.1">
    <property type="nucleotide sequence ID" value="NZ_AP021884.1"/>
</dbReference>
<evidence type="ECO:0000313" key="2">
    <source>
        <dbReference type="EMBL" id="GEP30295.1"/>
    </source>
</evidence>
<reference evidence="2 3" key="1">
    <citation type="submission" date="2019-07" db="EMBL/GenBank/DDBJ databases">
        <title>Whole genome shotgun sequence of Thiobacillus plumbophilus NBRC 107929.</title>
        <authorList>
            <person name="Hosoyama A."/>
            <person name="Uohara A."/>
            <person name="Ohji S."/>
            <person name="Ichikawa N."/>
        </authorList>
    </citation>
    <scope>NUCLEOTIDE SEQUENCE [LARGE SCALE GENOMIC DNA]</scope>
    <source>
        <strain evidence="2 3">NBRC 107929</strain>
    </source>
</reference>
<dbReference type="Pfam" id="PF00535">
    <property type="entry name" value="Glycos_transf_2"/>
    <property type="match status" value="1"/>
</dbReference>
<dbReference type="PANTHER" id="PTHR43685:SF2">
    <property type="entry name" value="GLYCOSYLTRANSFERASE 2-LIKE DOMAIN-CONTAINING PROTEIN"/>
    <property type="match status" value="1"/>
</dbReference>
<accession>A0A512L736</accession>
<keyword evidence="3" id="KW-1185">Reference proteome</keyword>
<dbReference type="AlphaFoldDB" id="A0A512L736"/>
<comment type="caution">
    <text evidence="2">The sequence shown here is derived from an EMBL/GenBank/DDBJ whole genome shotgun (WGS) entry which is preliminary data.</text>
</comment>
<evidence type="ECO:0000313" key="3">
    <source>
        <dbReference type="Proteomes" id="UP000321337"/>
    </source>
</evidence>